<dbReference type="GO" id="GO:0043937">
    <property type="term" value="P:regulation of sporulation"/>
    <property type="evidence" value="ECO:0007669"/>
    <property type="project" value="InterPro"/>
</dbReference>
<keyword evidence="2" id="KW-1185">Reference proteome</keyword>
<dbReference type="RefSeq" id="WP_158640960.1">
    <property type="nucleotide sequence ID" value="NZ_FQVI01000001.1"/>
</dbReference>
<dbReference type="InterPro" id="IPR037208">
    <property type="entry name" value="Spo0E-like_sf"/>
</dbReference>
<gene>
    <name evidence="1" type="ORF">SAMN02745158_00156</name>
</gene>
<dbReference type="SUPFAM" id="SSF140500">
    <property type="entry name" value="BAS1536-like"/>
    <property type="match status" value="1"/>
</dbReference>
<protein>
    <submittedName>
        <fullName evidence="1">Spo0E like sporulation regulatory protein</fullName>
    </submittedName>
</protein>
<accession>A0A1M4SLE9</accession>
<dbReference type="STRING" id="1122155.SAMN02745158_00156"/>
<name>A0A1M4SLE9_9CLOT</name>
<dbReference type="OrthoDB" id="9876080at2"/>
<evidence type="ECO:0000313" key="1">
    <source>
        <dbReference type="EMBL" id="SHE33040.1"/>
    </source>
</evidence>
<dbReference type="Pfam" id="PF09388">
    <property type="entry name" value="SpoOE-like"/>
    <property type="match status" value="1"/>
</dbReference>
<dbReference type="Proteomes" id="UP000184245">
    <property type="component" value="Unassembled WGS sequence"/>
</dbReference>
<dbReference type="AlphaFoldDB" id="A0A1M4SLE9"/>
<dbReference type="Gene3D" id="4.10.280.10">
    <property type="entry name" value="Helix-loop-helix DNA-binding domain"/>
    <property type="match status" value="1"/>
</dbReference>
<proteinExistence type="predicted"/>
<dbReference type="InterPro" id="IPR036638">
    <property type="entry name" value="HLH_DNA-bd_sf"/>
</dbReference>
<organism evidence="1 2">
    <name type="scientific">Lactonifactor longoviformis DSM 17459</name>
    <dbReference type="NCBI Taxonomy" id="1122155"/>
    <lineage>
        <taxon>Bacteria</taxon>
        <taxon>Bacillati</taxon>
        <taxon>Bacillota</taxon>
        <taxon>Clostridia</taxon>
        <taxon>Eubacteriales</taxon>
        <taxon>Clostridiaceae</taxon>
        <taxon>Lactonifactor</taxon>
    </lineage>
</organism>
<reference evidence="1 2" key="1">
    <citation type="submission" date="2016-11" db="EMBL/GenBank/DDBJ databases">
        <authorList>
            <person name="Jaros S."/>
            <person name="Januszkiewicz K."/>
            <person name="Wedrychowicz H."/>
        </authorList>
    </citation>
    <scope>NUCLEOTIDE SEQUENCE [LARGE SCALE GENOMIC DNA]</scope>
    <source>
        <strain evidence="1 2">DSM 17459</strain>
    </source>
</reference>
<sequence>MTRLERLRHEIEAARQAMDEKIGNNFKLEEVYRDSVKLDVLIEEYMAEAEASA</sequence>
<dbReference type="InterPro" id="IPR018540">
    <property type="entry name" value="Spo0E-like"/>
</dbReference>
<dbReference type="EMBL" id="FQVI01000001">
    <property type="protein sequence ID" value="SHE33040.1"/>
    <property type="molecule type" value="Genomic_DNA"/>
</dbReference>
<dbReference type="GO" id="GO:0046983">
    <property type="term" value="F:protein dimerization activity"/>
    <property type="evidence" value="ECO:0007669"/>
    <property type="project" value="InterPro"/>
</dbReference>
<evidence type="ECO:0000313" key="2">
    <source>
        <dbReference type="Proteomes" id="UP000184245"/>
    </source>
</evidence>